<proteinExistence type="predicted"/>
<sequence length="80" mass="9247">MTPLDRNEYFEFLDTDDIRVMGTRVGIETVLEDYPNAAITFHLRNQHEIGSTWNDGGEMPRRRGNGNGDILHPPFNVFRI</sequence>
<feature type="region of interest" description="Disordered" evidence="1">
    <location>
        <begin position="50"/>
        <end position="72"/>
    </location>
</feature>
<name>A0A450YNN4_9GAMM</name>
<gene>
    <name evidence="2" type="ORF">BECKTC1821D_GA0114238_101520</name>
</gene>
<protein>
    <submittedName>
        <fullName evidence="2">Uncharacterized protein</fullName>
    </submittedName>
</protein>
<organism evidence="2">
    <name type="scientific">Candidatus Kentrum sp. TC</name>
    <dbReference type="NCBI Taxonomy" id="2126339"/>
    <lineage>
        <taxon>Bacteria</taxon>
        <taxon>Pseudomonadati</taxon>
        <taxon>Pseudomonadota</taxon>
        <taxon>Gammaproteobacteria</taxon>
        <taxon>Candidatus Kentrum</taxon>
    </lineage>
</organism>
<reference evidence="2" key="1">
    <citation type="submission" date="2019-02" db="EMBL/GenBank/DDBJ databases">
        <authorList>
            <person name="Gruber-Vodicka R. H."/>
            <person name="Seah K. B. B."/>
        </authorList>
    </citation>
    <scope>NUCLEOTIDE SEQUENCE</scope>
    <source>
        <strain evidence="2">BECK_BZ123</strain>
    </source>
</reference>
<evidence type="ECO:0000256" key="1">
    <source>
        <dbReference type="SAM" id="MobiDB-lite"/>
    </source>
</evidence>
<accession>A0A450YNN4</accession>
<dbReference type="AlphaFoldDB" id="A0A450YNN4"/>
<evidence type="ECO:0000313" key="2">
    <source>
        <dbReference type="EMBL" id="VFK43135.1"/>
    </source>
</evidence>
<dbReference type="EMBL" id="CAADFS010000015">
    <property type="protein sequence ID" value="VFK43135.1"/>
    <property type="molecule type" value="Genomic_DNA"/>
</dbReference>